<keyword evidence="6 9" id="KW-1133">Transmembrane helix</keyword>
<accession>A0A257LVX1</accession>
<keyword evidence="8 9" id="KW-0472">Membrane</keyword>
<feature type="transmembrane region" description="Helical" evidence="9">
    <location>
        <begin position="156"/>
        <end position="175"/>
    </location>
</feature>
<dbReference type="AlphaFoldDB" id="A0A257LVX1"/>
<dbReference type="Proteomes" id="UP000216312">
    <property type="component" value="Unassembled WGS sequence"/>
</dbReference>
<sequence length="193" mass="20308">MYLTYVSVGVAIFVILVLVWRIVRMPAGELEMEISNTIKRGARKFLISEYSWAAPVILVVACGLAISGKWTDVNYKTAISFVIGAMFSAVSGYVAMMVATSSNAKTTEAAKKGLTAAFRVSFTGGATTGLFITGLGLFGLSIVFRVFKGDPVAINGYAMGASLMALFARAGGGIYTKGADMAADLVGKVEENT</sequence>
<dbReference type="Pfam" id="PF03030">
    <property type="entry name" value="H_PPase"/>
    <property type="match status" value="1"/>
</dbReference>
<dbReference type="InterPro" id="IPR004131">
    <property type="entry name" value="PPase-energised_H-pump"/>
</dbReference>
<feature type="transmembrane region" description="Helical" evidence="9">
    <location>
        <begin position="6"/>
        <end position="24"/>
    </location>
</feature>
<evidence type="ECO:0008006" key="12">
    <source>
        <dbReference type="Google" id="ProtNLM"/>
    </source>
</evidence>
<evidence type="ECO:0000256" key="1">
    <source>
        <dbReference type="ARBA" id="ARBA00004127"/>
    </source>
</evidence>
<proteinExistence type="predicted"/>
<protein>
    <recommendedName>
        <fullName evidence="12">Sodium-translocating pyrophosphatase</fullName>
    </recommendedName>
</protein>
<dbReference type="GO" id="GO:0016020">
    <property type="term" value="C:membrane"/>
    <property type="evidence" value="ECO:0007669"/>
    <property type="project" value="InterPro"/>
</dbReference>
<keyword evidence="5" id="KW-1278">Translocase</keyword>
<comment type="subcellular location">
    <subcellularLocation>
        <location evidence="1">Endomembrane system</location>
        <topology evidence="1">Multi-pass membrane protein</topology>
    </subcellularLocation>
</comment>
<evidence type="ECO:0000256" key="6">
    <source>
        <dbReference type="ARBA" id="ARBA00022989"/>
    </source>
</evidence>
<keyword evidence="4" id="KW-0460">Magnesium</keyword>
<keyword evidence="7" id="KW-0406">Ion transport</keyword>
<evidence type="ECO:0000256" key="2">
    <source>
        <dbReference type="ARBA" id="ARBA00022448"/>
    </source>
</evidence>
<evidence type="ECO:0000313" key="11">
    <source>
        <dbReference type="Proteomes" id="UP000216312"/>
    </source>
</evidence>
<keyword evidence="3 9" id="KW-0812">Transmembrane</keyword>
<evidence type="ECO:0000256" key="4">
    <source>
        <dbReference type="ARBA" id="ARBA00022842"/>
    </source>
</evidence>
<name>A0A257LVX1_UNCW3</name>
<comment type="caution">
    <text evidence="10">The sequence shown here is derived from an EMBL/GenBank/DDBJ whole genome shotgun (WGS) entry which is preliminary data.</text>
</comment>
<organism evidence="10 11">
    <name type="scientific">candidate division WOR-3 bacterium 4484_18</name>
    <dbReference type="NCBI Taxonomy" id="2020626"/>
    <lineage>
        <taxon>Bacteria</taxon>
        <taxon>Bacteria division WOR-3</taxon>
    </lineage>
</organism>
<feature type="transmembrane region" description="Helical" evidence="9">
    <location>
        <begin position="45"/>
        <end position="66"/>
    </location>
</feature>
<evidence type="ECO:0000256" key="3">
    <source>
        <dbReference type="ARBA" id="ARBA00022692"/>
    </source>
</evidence>
<evidence type="ECO:0000256" key="8">
    <source>
        <dbReference type="ARBA" id="ARBA00023136"/>
    </source>
</evidence>
<dbReference type="GO" id="GO:0012505">
    <property type="term" value="C:endomembrane system"/>
    <property type="evidence" value="ECO:0007669"/>
    <property type="project" value="UniProtKB-SubCell"/>
</dbReference>
<gene>
    <name evidence="10" type="ORF">CGW93_00020</name>
</gene>
<reference evidence="11" key="1">
    <citation type="submission" date="2017-07" db="EMBL/GenBank/DDBJ databases">
        <title>Novel pathways for hydrocarbon cycling and metabolic interdependencies in hydrothermal sediment communities.</title>
        <authorList>
            <person name="Dombrowski N."/>
            <person name="Seitz K."/>
            <person name="Teske A."/>
            <person name="Baker B."/>
        </authorList>
    </citation>
    <scope>NUCLEOTIDE SEQUENCE [LARGE SCALE GENOMIC DNA]</scope>
</reference>
<dbReference type="GO" id="GO:0009678">
    <property type="term" value="F:diphosphate hydrolysis-driven proton transmembrane transporter activity"/>
    <property type="evidence" value="ECO:0007669"/>
    <property type="project" value="InterPro"/>
</dbReference>
<keyword evidence="2" id="KW-0813">Transport</keyword>
<feature type="transmembrane region" description="Helical" evidence="9">
    <location>
        <begin position="120"/>
        <end position="144"/>
    </location>
</feature>
<dbReference type="GO" id="GO:0004427">
    <property type="term" value="F:inorganic diphosphate phosphatase activity"/>
    <property type="evidence" value="ECO:0007669"/>
    <property type="project" value="InterPro"/>
</dbReference>
<dbReference type="PANTHER" id="PTHR31998">
    <property type="entry name" value="K(+)-INSENSITIVE PYROPHOSPHATE-ENERGIZED PROTON PUMP"/>
    <property type="match status" value="1"/>
</dbReference>
<feature type="transmembrane region" description="Helical" evidence="9">
    <location>
        <begin position="78"/>
        <end position="99"/>
    </location>
</feature>
<evidence type="ECO:0000256" key="9">
    <source>
        <dbReference type="SAM" id="Phobius"/>
    </source>
</evidence>
<evidence type="ECO:0000313" key="10">
    <source>
        <dbReference type="EMBL" id="OYV03590.1"/>
    </source>
</evidence>
<evidence type="ECO:0000256" key="5">
    <source>
        <dbReference type="ARBA" id="ARBA00022967"/>
    </source>
</evidence>
<dbReference type="EMBL" id="NMUJ01000001">
    <property type="protein sequence ID" value="OYV03590.1"/>
    <property type="molecule type" value="Genomic_DNA"/>
</dbReference>
<evidence type="ECO:0000256" key="7">
    <source>
        <dbReference type="ARBA" id="ARBA00023065"/>
    </source>
</evidence>